<evidence type="ECO:0008006" key="4">
    <source>
        <dbReference type="Google" id="ProtNLM"/>
    </source>
</evidence>
<keyword evidence="1" id="KW-0732">Signal</keyword>
<proteinExistence type="predicted"/>
<name>A0A4P7NVJ7_PYROR</name>
<dbReference type="EMBL" id="CP034210">
    <property type="protein sequence ID" value="QBZ66493.1"/>
    <property type="molecule type" value="Genomic_DNA"/>
</dbReference>
<accession>A0A4P7NVJ7</accession>
<evidence type="ECO:0000256" key="1">
    <source>
        <dbReference type="SAM" id="SignalP"/>
    </source>
</evidence>
<dbReference type="Proteomes" id="UP000294847">
    <property type="component" value="Chromosome 7"/>
</dbReference>
<feature type="chain" id="PRO_5020468877" description="Enterotoxin" evidence="1">
    <location>
        <begin position="23"/>
        <end position="299"/>
    </location>
</feature>
<organism evidence="2 3">
    <name type="scientific">Pyricularia oryzae</name>
    <name type="common">Rice blast fungus</name>
    <name type="synonym">Magnaporthe oryzae</name>
    <dbReference type="NCBI Taxonomy" id="318829"/>
    <lineage>
        <taxon>Eukaryota</taxon>
        <taxon>Fungi</taxon>
        <taxon>Dikarya</taxon>
        <taxon>Ascomycota</taxon>
        <taxon>Pezizomycotina</taxon>
        <taxon>Sordariomycetes</taxon>
        <taxon>Sordariomycetidae</taxon>
        <taxon>Magnaporthales</taxon>
        <taxon>Pyriculariaceae</taxon>
        <taxon>Pyricularia</taxon>
    </lineage>
</organism>
<evidence type="ECO:0000313" key="2">
    <source>
        <dbReference type="EMBL" id="QBZ66493.1"/>
    </source>
</evidence>
<feature type="signal peptide" evidence="1">
    <location>
        <begin position="1"/>
        <end position="22"/>
    </location>
</feature>
<dbReference type="AlphaFoldDB" id="A0A4P7NVJ7"/>
<reference evidence="2 3" key="1">
    <citation type="journal article" date="2019" name="Mol. Biol. Evol.">
        <title>Blast fungal genomes show frequent chromosomal changes, gene gains and losses, and effector gene turnover.</title>
        <authorList>
            <person name="Gomez Luciano L.B."/>
            <person name="Jason Tsai I."/>
            <person name="Chuma I."/>
            <person name="Tosa Y."/>
            <person name="Chen Y.H."/>
            <person name="Li J.Y."/>
            <person name="Li M.Y."/>
            <person name="Jade Lu M.Y."/>
            <person name="Nakayashiki H."/>
            <person name="Li W.H."/>
        </authorList>
    </citation>
    <scope>NUCLEOTIDE SEQUENCE [LARGE SCALE GENOMIC DNA]</scope>
    <source>
        <strain evidence="2">MZ5-1-6</strain>
    </source>
</reference>
<evidence type="ECO:0000313" key="3">
    <source>
        <dbReference type="Proteomes" id="UP000294847"/>
    </source>
</evidence>
<sequence>MLLQSFLSVSVFLSSLSGFAAANDRTDYRTSNAKGSLQARAPTANGLGQRGSTLYRASITQPTYSGFSRDTASWISETTIMGYDKNDVIQRAMSAYKQPNARWYLFHIDANDPLLQWGLQSFRNPNQASSSQLAYRAPMSFYLIKGWDLYYGKKFHEHTDNHQYNPNWWLEHTAKDAEIYRPGTRKPSYYAQAHGFTRQTAAQNPNDPVLWGAGYRDKDQMVKVMGALNKDRRWFLFTLKRHRPLVSSFAKTPRLPTWPRETLAAETTMSFDLVTSWEVYDGENRIKVVENTPENLKLW</sequence>
<protein>
    <recommendedName>
        <fullName evidence="4">Enterotoxin</fullName>
    </recommendedName>
</protein>
<gene>
    <name evidence="2" type="ORF">PoMZ_13472</name>
</gene>